<dbReference type="InterPro" id="IPR036155">
    <property type="entry name" value="Crypto/Photolyase_N_sf"/>
</dbReference>
<dbReference type="GO" id="GO:0006139">
    <property type="term" value="P:nucleobase-containing compound metabolic process"/>
    <property type="evidence" value="ECO:0007669"/>
    <property type="project" value="UniProtKB-ARBA"/>
</dbReference>
<comment type="cofactor">
    <cofactor evidence="1">
        <name>(6R)-5,10-methylene-5,6,7,8-tetrahydrofolate</name>
        <dbReference type="ChEBI" id="CHEBI:15636"/>
    </cofactor>
</comment>
<name>A0A3G8LRX0_9GAMM</name>
<comment type="similarity">
    <text evidence="2">Belongs to the DNA photolyase class-1 family.</text>
</comment>
<protein>
    <submittedName>
        <fullName evidence="10">Deoxyribodipyrimidine photo-lyase</fullName>
    </submittedName>
</protein>
<dbReference type="AlphaFoldDB" id="A0A3G8LRX0"/>
<evidence type="ECO:0000313" key="10">
    <source>
        <dbReference type="EMBL" id="AZG72281.1"/>
    </source>
</evidence>
<evidence type="ECO:0000256" key="4">
    <source>
        <dbReference type="ARBA" id="ARBA00022827"/>
    </source>
</evidence>
<evidence type="ECO:0000256" key="7">
    <source>
        <dbReference type="RuleBase" id="RU004182"/>
    </source>
</evidence>
<keyword evidence="11" id="KW-1185">Reference proteome</keyword>
<dbReference type="GO" id="GO:0003677">
    <property type="term" value="F:DNA binding"/>
    <property type="evidence" value="ECO:0007669"/>
    <property type="project" value="TreeGrafter"/>
</dbReference>
<dbReference type="InterPro" id="IPR018394">
    <property type="entry name" value="DNA_photolyase_1_CS_C"/>
</dbReference>
<accession>A0A3G8LRX0</accession>
<evidence type="ECO:0000259" key="9">
    <source>
        <dbReference type="PROSITE" id="PS51645"/>
    </source>
</evidence>
<dbReference type="InterPro" id="IPR005101">
    <property type="entry name" value="Cryptochr/Photolyase_FAD-bd"/>
</dbReference>
<evidence type="ECO:0000256" key="1">
    <source>
        <dbReference type="ARBA" id="ARBA00001932"/>
    </source>
</evidence>
<dbReference type="InterPro" id="IPR006050">
    <property type="entry name" value="DNA_photolyase_N"/>
</dbReference>
<evidence type="ECO:0000256" key="5">
    <source>
        <dbReference type="ARBA" id="ARBA00022991"/>
    </source>
</evidence>
<dbReference type="PANTHER" id="PTHR11455:SF9">
    <property type="entry name" value="CRYPTOCHROME CIRCADIAN CLOCK 5 ISOFORM X1"/>
    <property type="match status" value="1"/>
</dbReference>
<dbReference type="InterPro" id="IPR002081">
    <property type="entry name" value="Cryptochrome/DNA_photolyase_1"/>
</dbReference>
<dbReference type="EMBL" id="CP034015">
    <property type="protein sequence ID" value="AZG72281.1"/>
    <property type="molecule type" value="Genomic_DNA"/>
</dbReference>
<sequence length="530" mass="61944">MLNSNKQAINIVWFKRDLRLSDHQPLVDAFDHHLPCLLIYNFEPLMLADSHYNERHWRFVWQSLQEMNQQLLRFNGQVYVFAMPMLTLLNKLAEQFEINTVFSHQEIGLNNTFNRDKAVASWCNQQHITWQQSPTGAVVRGRKHRKQWDQHWQQVMNQPIAIPNWQQCKQQCKLQSLSHYQQPVLSKTIIEPNEQFQVGGPKAARSVINSFLSHRGKDYQRSISSPSLSRTHCSRLSPYLAWGNISLRQVYQATLTRYNEVQGGNSDATNNRGWRKPLLAMMSRLHWHCHFMQKFESQCSMEFTPVNPGYLQFPYRDDDDVAQDIQRWAEGQTGIPIIDACMRCLKETGYINFRMRAMLVSFVTHHLNINWQLASLPLANYFLDFEPGIHYPQLQMQASVTGINTIRLYNPIKQSQDQDPRGDFIRQWCPELSNLPNEYIHQPWLQPPMEAIFNDVILGRDYPEPMIDLTLASQAARDRLWSYREQPQVKRHIAAVLGRHVSPQRKQAKPKPTKGKPLAQKTRGKSPHDT</sequence>
<dbReference type="RefSeq" id="WP_124729874.1">
    <property type="nucleotide sequence ID" value="NZ_CBCSKC010000097.1"/>
</dbReference>
<keyword evidence="3 6" id="KW-0285">Flavoprotein</keyword>
<evidence type="ECO:0000256" key="8">
    <source>
        <dbReference type="SAM" id="MobiDB-lite"/>
    </source>
</evidence>
<dbReference type="Gene3D" id="3.40.50.620">
    <property type="entry name" value="HUPs"/>
    <property type="match status" value="1"/>
</dbReference>
<dbReference type="PROSITE" id="PS00394">
    <property type="entry name" value="DNA_PHOTOLYASES_1_1"/>
    <property type="match status" value="1"/>
</dbReference>
<dbReference type="GO" id="GO:0009416">
    <property type="term" value="P:response to light stimulus"/>
    <property type="evidence" value="ECO:0007669"/>
    <property type="project" value="TreeGrafter"/>
</dbReference>
<feature type="binding site" evidence="6">
    <location>
        <position position="219"/>
    </location>
    <ligand>
        <name>FAD</name>
        <dbReference type="ChEBI" id="CHEBI:57692"/>
    </ligand>
</feature>
<organism evidence="10 11">
    <name type="scientific">Shewanella livingstonensis</name>
    <dbReference type="NCBI Taxonomy" id="150120"/>
    <lineage>
        <taxon>Bacteria</taxon>
        <taxon>Pseudomonadati</taxon>
        <taxon>Pseudomonadota</taxon>
        <taxon>Gammaproteobacteria</taxon>
        <taxon>Alteromonadales</taxon>
        <taxon>Shewanellaceae</taxon>
        <taxon>Shewanella</taxon>
    </lineage>
</organism>
<dbReference type="KEGG" id="slj:EGC82_05550"/>
<dbReference type="Gene3D" id="1.10.579.10">
    <property type="entry name" value="DNA Cyclobutane Dipyrimidine Photolyase, subunit A, domain 3"/>
    <property type="match status" value="1"/>
</dbReference>
<keyword evidence="10" id="KW-0456">Lyase</keyword>
<dbReference type="SUPFAM" id="SSF52425">
    <property type="entry name" value="Cryptochrome/photolyase, N-terminal domain"/>
    <property type="match status" value="1"/>
</dbReference>
<dbReference type="GO" id="GO:0006950">
    <property type="term" value="P:response to stress"/>
    <property type="evidence" value="ECO:0007669"/>
    <property type="project" value="UniProtKB-ARBA"/>
</dbReference>
<feature type="domain" description="Photolyase/cryptochrome alpha/beta" evidence="9">
    <location>
        <begin position="8"/>
        <end position="138"/>
    </location>
</feature>
<feature type="binding site" evidence="6">
    <location>
        <begin position="231"/>
        <end position="237"/>
    </location>
    <ligand>
        <name>FAD</name>
        <dbReference type="ChEBI" id="CHEBI:57692"/>
    </ligand>
</feature>
<comment type="similarity">
    <text evidence="7">Belongs to the DNA photolyase family.</text>
</comment>
<reference evidence="11" key="1">
    <citation type="submission" date="2018-11" db="EMBL/GenBank/DDBJ databases">
        <title>Shewanella sp. M2.</title>
        <authorList>
            <person name="Hwang Y.J."/>
            <person name="Hwang C.Y."/>
        </authorList>
    </citation>
    <scope>NUCLEOTIDE SEQUENCE [LARGE SCALE GENOMIC DNA]</scope>
    <source>
        <strain evidence="11">LMG 19866</strain>
    </source>
</reference>
<dbReference type="Pfam" id="PF00875">
    <property type="entry name" value="DNA_photolyase"/>
    <property type="match status" value="1"/>
</dbReference>
<feature type="binding site" evidence="6">
    <location>
        <position position="274"/>
    </location>
    <ligand>
        <name>FAD</name>
        <dbReference type="ChEBI" id="CHEBI:57692"/>
    </ligand>
</feature>
<feature type="region of interest" description="Disordered" evidence="8">
    <location>
        <begin position="497"/>
        <end position="530"/>
    </location>
</feature>
<dbReference type="InterPro" id="IPR036134">
    <property type="entry name" value="Crypto/Photolyase_FAD-like_sf"/>
</dbReference>
<dbReference type="GO" id="GO:0003904">
    <property type="term" value="F:deoxyribodipyrimidine photo-lyase activity"/>
    <property type="evidence" value="ECO:0007669"/>
    <property type="project" value="TreeGrafter"/>
</dbReference>
<dbReference type="Proteomes" id="UP000278035">
    <property type="component" value="Chromosome"/>
</dbReference>
<feature type="compositionally biased region" description="Basic residues" evidence="8">
    <location>
        <begin position="502"/>
        <end position="514"/>
    </location>
</feature>
<dbReference type="Gene3D" id="1.25.40.80">
    <property type="match status" value="1"/>
</dbReference>
<dbReference type="PROSITE" id="PS51645">
    <property type="entry name" value="PHR_CRY_ALPHA_BETA"/>
    <property type="match status" value="1"/>
</dbReference>
<dbReference type="Pfam" id="PF03441">
    <property type="entry name" value="FAD_binding_7"/>
    <property type="match status" value="1"/>
</dbReference>
<proteinExistence type="inferred from homology"/>
<evidence type="ECO:0000256" key="3">
    <source>
        <dbReference type="ARBA" id="ARBA00022630"/>
    </source>
</evidence>
<dbReference type="OrthoDB" id="9772484at2"/>
<keyword evidence="4 6" id="KW-0274">FAD</keyword>
<keyword evidence="5 7" id="KW-0157">Chromophore</keyword>
<evidence type="ECO:0000256" key="2">
    <source>
        <dbReference type="ARBA" id="ARBA00005862"/>
    </source>
</evidence>
<dbReference type="InterPro" id="IPR014729">
    <property type="entry name" value="Rossmann-like_a/b/a_fold"/>
</dbReference>
<dbReference type="GO" id="GO:0071949">
    <property type="term" value="F:FAD binding"/>
    <property type="evidence" value="ECO:0007669"/>
    <property type="project" value="TreeGrafter"/>
</dbReference>
<dbReference type="PANTHER" id="PTHR11455">
    <property type="entry name" value="CRYPTOCHROME"/>
    <property type="match status" value="1"/>
</dbReference>
<evidence type="ECO:0000313" key="11">
    <source>
        <dbReference type="Proteomes" id="UP000278035"/>
    </source>
</evidence>
<evidence type="ECO:0000256" key="6">
    <source>
        <dbReference type="PIRSR" id="PIRSR602081-1"/>
    </source>
</evidence>
<comment type="cofactor">
    <cofactor evidence="6">
        <name>FAD</name>
        <dbReference type="ChEBI" id="CHEBI:57692"/>
    </cofactor>
    <text evidence="6">Binds 1 FAD per subunit.</text>
</comment>
<dbReference type="SUPFAM" id="SSF48173">
    <property type="entry name" value="Cryptochrome/photolyase FAD-binding domain"/>
    <property type="match status" value="1"/>
</dbReference>
<dbReference type="PRINTS" id="PR00147">
    <property type="entry name" value="DNAPHOTLYASE"/>
</dbReference>
<gene>
    <name evidence="10" type="ORF">EGC82_05550</name>
</gene>